<feature type="transmembrane region" description="Helical" evidence="7">
    <location>
        <begin position="174"/>
        <end position="193"/>
    </location>
</feature>
<accession>A0A7W8VC70</accession>
<protein>
    <submittedName>
        <fullName evidence="9">Ca2+:H+ antiporter</fullName>
    </submittedName>
</protein>
<feature type="transmembrane region" description="Helical" evidence="7">
    <location>
        <begin position="71"/>
        <end position="94"/>
    </location>
</feature>
<gene>
    <name evidence="9" type="ORF">HDA36_000986</name>
</gene>
<dbReference type="InterPro" id="IPR004837">
    <property type="entry name" value="NaCa_Exmemb"/>
</dbReference>
<dbReference type="GO" id="GO:0016020">
    <property type="term" value="C:membrane"/>
    <property type="evidence" value="ECO:0007669"/>
    <property type="project" value="InterPro"/>
</dbReference>
<evidence type="ECO:0000256" key="7">
    <source>
        <dbReference type="SAM" id="Phobius"/>
    </source>
</evidence>
<dbReference type="Pfam" id="PF01699">
    <property type="entry name" value="Na_Ca_ex"/>
    <property type="match status" value="2"/>
</dbReference>
<reference evidence="9 10" key="1">
    <citation type="submission" date="2020-08" db="EMBL/GenBank/DDBJ databases">
        <title>Sequencing the genomes of 1000 actinobacteria strains.</title>
        <authorList>
            <person name="Klenk H.-P."/>
        </authorList>
    </citation>
    <scope>NUCLEOTIDE SEQUENCE [LARGE SCALE GENOMIC DNA]</scope>
    <source>
        <strain evidence="9 10">DSM 44551</strain>
    </source>
</reference>
<feature type="transmembrane region" description="Helical" evidence="7">
    <location>
        <begin position="41"/>
        <end position="59"/>
    </location>
</feature>
<dbReference type="Proteomes" id="UP000572635">
    <property type="component" value="Unassembled WGS sequence"/>
</dbReference>
<dbReference type="GO" id="GO:0015369">
    <property type="term" value="F:calcium:proton antiporter activity"/>
    <property type="evidence" value="ECO:0007669"/>
    <property type="project" value="TreeGrafter"/>
</dbReference>
<evidence type="ECO:0000256" key="1">
    <source>
        <dbReference type="ARBA" id="ARBA00004127"/>
    </source>
</evidence>
<feature type="transmembrane region" description="Helical" evidence="7">
    <location>
        <begin position="100"/>
        <end position="124"/>
    </location>
</feature>
<feature type="transmembrane region" description="Helical" evidence="7">
    <location>
        <begin position="247"/>
        <end position="269"/>
    </location>
</feature>
<feature type="transmembrane region" description="Helical" evidence="7">
    <location>
        <begin position="214"/>
        <end position="235"/>
    </location>
</feature>
<dbReference type="InterPro" id="IPR044880">
    <property type="entry name" value="NCX_ion-bd_dom_sf"/>
</dbReference>
<keyword evidence="4 7" id="KW-1133">Transmembrane helix</keyword>
<dbReference type="RefSeq" id="WP_184389160.1">
    <property type="nucleotide sequence ID" value="NZ_BAAAJD010000034.1"/>
</dbReference>
<feature type="transmembrane region" description="Helical" evidence="7">
    <location>
        <begin position="12"/>
        <end position="35"/>
    </location>
</feature>
<evidence type="ECO:0000313" key="10">
    <source>
        <dbReference type="Proteomes" id="UP000572635"/>
    </source>
</evidence>
<feature type="transmembrane region" description="Helical" evidence="7">
    <location>
        <begin position="290"/>
        <end position="314"/>
    </location>
</feature>
<feature type="transmembrane region" description="Helical" evidence="7">
    <location>
        <begin position="320"/>
        <end position="342"/>
    </location>
</feature>
<evidence type="ECO:0000259" key="8">
    <source>
        <dbReference type="Pfam" id="PF01699"/>
    </source>
</evidence>
<dbReference type="AlphaFoldDB" id="A0A7W8VC70"/>
<evidence type="ECO:0000256" key="2">
    <source>
        <dbReference type="ARBA" id="ARBA00022448"/>
    </source>
</evidence>
<sequence length="368" mass="38174">MRIRTLYRRPACLVPLDLWLWAAALAMLAAGGAAHASGDPVAGFTAALVAVAVTSAVMGRAVDQLGGRLRPAVIGTFQAVIGNVPELIIGIMALQQGLVLVVQAAVIGSTLNLLLLGNGLAFVVGGLRHRTLPIDPHRTQITRVALVMLITILMAPALAVMLRTPAAEHAETLSYVSAAALLAVFAISLPTRLRANGDMSPPEQRSPETETGEAPPWPLWLVLAVLAGSGLLIGIEADWFTDSLEPAVDAVGMSTAFVGLFIVSTVGNLSQIGPAVQLAWRGDADTATAITMEGALQVALLLAPLLTLLAPLVGAGSFTLIFPPMMIVATIAAVILVVFVTIDGKVNAVEGAMLVALYAVLGSLFWWG</sequence>
<dbReference type="PANTHER" id="PTHR31503">
    <property type="entry name" value="VACUOLAR CALCIUM ION TRANSPORTER"/>
    <property type="match status" value="1"/>
</dbReference>
<feature type="domain" description="Sodium/calcium exchanger membrane region" evidence="8">
    <location>
        <begin position="223"/>
        <end position="365"/>
    </location>
</feature>
<organism evidence="9 10">
    <name type="scientific">Nocardiopsis composta</name>
    <dbReference type="NCBI Taxonomy" id="157465"/>
    <lineage>
        <taxon>Bacteria</taxon>
        <taxon>Bacillati</taxon>
        <taxon>Actinomycetota</taxon>
        <taxon>Actinomycetes</taxon>
        <taxon>Streptosporangiales</taxon>
        <taxon>Nocardiopsidaceae</taxon>
        <taxon>Nocardiopsis</taxon>
    </lineage>
</organism>
<keyword evidence="10" id="KW-1185">Reference proteome</keyword>
<feature type="domain" description="Sodium/calcium exchanger membrane region" evidence="8">
    <location>
        <begin position="41"/>
        <end position="189"/>
    </location>
</feature>
<evidence type="ECO:0000313" key="9">
    <source>
        <dbReference type="EMBL" id="MBB5430902.1"/>
    </source>
</evidence>
<dbReference type="GO" id="GO:0012505">
    <property type="term" value="C:endomembrane system"/>
    <property type="evidence" value="ECO:0007669"/>
    <property type="project" value="UniProtKB-SubCell"/>
</dbReference>
<evidence type="ECO:0000256" key="4">
    <source>
        <dbReference type="ARBA" id="ARBA00022989"/>
    </source>
</evidence>
<comment type="caution">
    <text evidence="9">The sequence shown here is derived from an EMBL/GenBank/DDBJ whole genome shotgun (WGS) entry which is preliminary data.</text>
</comment>
<dbReference type="Gene3D" id="1.20.1420.30">
    <property type="entry name" value="NCX, central ion-binding region"/>
    <property type="match status" value="1"/>
</dbReference>
<proteinExistence type="predicted"/>
<keyword evidence="3 7" id="KW-0812">Transmembrane</keyword>
<dbReference type="InterPro" id="IPR004713">
    <property type="entry name" value="CaH_exchang"/>
</dbReference>
<comment type="subcellular location">
    <subcellularLocation>
        <location evidence="1">Endomembrane system</location>
        <topology evidence="1">Multi-pass membrane protein</topology>
    </subcellularLocation>
</comment>
<keyword evidence="6 7" id="KW-0472">Membrane</keyword>
<dbReference type="EMBL" id="JACHDB010000001">
    <property type="protein sequence ID" value="MBB5430902.1"/>
    <property type="molecule type" value="Genomic_DNA"/>
</dbReference>
<name>A0A7W8VC70_9ACTN</name>
<dbReference type="GO" id="GO:0006874">
    <property type="term" value="P:intracellular calcium ion homeostasis"/>
    <property type="evidence" value="ECO:0007669"/>
    <property type="project" value="TreeGrafter"/>
</dbReference>
<evidence type="ECO:0000256" key="5">
    <source>
        <dbReference type="ARBA" id="ARBA00023065"/>
    </source>
</evidence>
<feature type="transmembrane region" description="Helical" evidence="7">
    <location>
        <begin position="349"/>
        <end position="367"/>
    </location>
</feature>
<evidence type="ECO:0000256" key="6">
    <source>
        <dbReference type="ARBA" id="ARBA00023136"/>
    </source>
</evidence>
<dbReference type="PANTHER" id="PTHR31503:SF22">
    <property type="entry name" value="VACUOLAR CALCIUM ION TRANSPORTER"/>
    <property type="match status" value="1"/>
</dbReference>
<keyword evidence="5" id="KW-0406">Ion transport</keyword>
<feature type="transmembrane region" description="Helical" evidence="7">
    <location>
        <begin position="144"/>
        <end position="162"/>
    </location>
</feature>
<evidence type="ECO:0000256" key="3">
    <source>
        <dbReference type="ARBA" id="ARBA00022692"/>
    </source>
</evidence>
<keyword evidence="2" id="KW-0813">Transport</keyword>